<keyword evidence="4 5" id="KW-0689">Ribosomal protein</keyword>
<dbReference type="SUPFAM" id="SSF54995">
    <property type="entry name" value="Ribosomal protein S6"/>
    <property type="match status" value="1"/>
</dbReference>
<dbReference type="InterPro" id="IPR014717">
    <property type="entry name" value="Transl_elong_EF1B/ribsomal_bS6"/>
</dbReference>
<dbReference type="EMBL" id="LHCF01000008">
    <property type="protein sequence ID" value="KOR75427.1"/>
    <property type="molecule type" value="Genomic_DNA"/>
</dbReference>
<evidence type="ECO:0000256" key="2">
    <source>
        <dbReference type="ARBA" id="ARBA00035104"/>
    </source>
</evidence>
<dbReference type="InterPro" id="IPR000529">
    <property type="entry name" value="Ribosomal_bS6"/>
</dbReference>
<dbReference type="NCBIfam" id="TIGR00166">
    <property type="entry name" value="S6"/>
    <property type="match status" value="1"/>
</dbReference>
<evidence type="ECO:0000256" key="1">
    <source>
        <dbReference type="ARBA" id="ARBA00009512"/>
    </source>
</evidence>
<reference evidence="6" key="1">
    <citation type="submission" date="2015-05" db="EMBL/GenBank/DDBJ databases">
        <title>Draft genome sequence of 'Candidatus Phytoplasma Pruni' strain CX, a plant pathogenic bacterium.</title>
        <authorList>
            <person name="Lee I.-M."/>
            <person name="Bottner-Parker K.D."/>
            <person name="Shao J."/>
            <person name="Gundersen-Rindal D.E."/>
            <person name="Zhao Y."/>
            <person name="Davis R.E."/>
        </authorList>
    </citation>
    <scope>NUCLEOTIDE SEQUENCE [LARGE SCALE GENOMIC DNA]</scope>
    <source>
        <strain evidence="6">CX</strain>
    </source>
</reference>
<dbReference type="Gene3D" id="3.30.70.60">
    <property type="match status" value="1"/>
</dbReference>
<dbReference type="STRING" id="479893.CPX_001601"/>
<gene>
    <name evidence="4 5" type="primary">rpsF</name>
    <name evidence="5" type="ORF">CPX_001601</name>
</gene>
<dbReference type="GO" id="GO:0005840">
    <property type="term" value="C:ribosome"/>
    <property type="evidence" value="ECO:0007669"/>
    <property type="project" value="UniProtKB-KW"/>
</dbReference>
<dbReference type="GO" id="GO:0070181">
    <property type="term" value="F:small ribosomal subunit rRNA binding"/>
    <property type="evidence" value="ECO:0007669"/>
    <property type="project" value="TreeGrafter"/>
</dbReference>
<protein>
    <recommendedName>
        <fullName evidence="3 4">Small ribosomal subunit protein bS6</fullName>
    </recommendedName>
</protein>
<dbReference type="PANTHER" id="PTHR21011">
    <property type="entry name" value="MITOCHONDRIAL 28S RIBOSOMAL PROTEIN S6"/>
    <property type="match status" value="1"/>
</dbReference>
<dbReference type="InterPro" id="IPR020814">
    <property type="entry name" value="Ribosomal_S6_plastid/chlpt"/>
</dbReference>
<dbReference type="RefSeq" id="WP_053521484.1">
    <property type="nucleotide sequence ID" value="NZ_LHCF01000008.1"/>
</dbReference>
<evidence type="ECO:0000256" key="3">
    <source>
        <dbReference type="ARBA" id="ARBA00035294"/>
    </source>
</evidence>
<keyword evidence="4" id="KW-0694">RNA-binding</keyword>
<dbReference type="GO" id="GO:0006412">
    <property type="term" value="P:translation"/>
    <property type="evidence" value="ECO:0007669"/>
    <property type="project" value="UniProtKB-UniRule"/>
</dbReference>
<evidence type="ECO:0000313" key="5">
    <source>
        <dbReference type="EMBL" id="KOR75427.1"/>
    </source>
</evidence>
<name>A0A0M1MZV3_9MOLU</name>
<dbReference type="InterPro" id="IPR035980">
    <property type="entry name" value="Ribosomal_bS6_sf"/>
</dbReference>
<sequence>MNKYEVMYILQPNLEEKNVKKIIDNVNGIFTKEGKVTELKEMGLKELAYPIQKFNKGYYVWLLADANSTVVAEFTRIANISEEIIRYIAIKLEDNN</sequence>
<keyword evidence="4" id="KW-0699">rRNA-binding</keyword>
<dbReference type="OrthoDB" id="9812702at2"/>
<organism evidence="5 6">
    <name type="scientific">Candidatus Phytoplasma pruni</name>
    <dbReference type="NCBI Taxonomy" id="479893"/>
    <lineage>
        <taxon>Bacteria</taxon>
        <taxon>Bacillati</taxon>
        <taxon>Mycoplasmatota</taxon>
        <taxon>Mollicutes</taxon>
        <taxon>Acholeplasmatales</taxon>
        <taxon>Acholeplasmataceae</taxon>
        <taxon>Candidatus Phytoplasma</taxon>
        <taxon>16SrIII (X-disease group)</taxon>
    </lineage>
</organism>
<accession>A0A0M1MZV3</accession>
<dbReference type="GO" id="GO:0003735">
    <property type="term" value="F:structural constituent of ribosome"/>
    <property type="evidence" value="ECO:0007669"/>
    <property type="project" value="InterPro"/>
</dbReference>
<comment type="caution">
    <text evidence="5">The sequence shown here is derived from an EMBL/GenBank/DDBJ whole genome shotgun (WGS) entry which is preliminary data.</text>
</comment>
<dbReference type="GO" id="GO:1990904">
    <property type="term" value="C:ribonucleoprotein complex"/>
    <property type="evidence" value="ECO:0007669"/>
    <property type="project" value="UniProtKB-KW"/>
</dbReference>
<proteinExistence type="inferred from homology"/>
<evidence type="ECO:0000256" key="4">
    <source>
        <dbReference type="HAMAP-Rule" id="MF_00360"/>
    </source>
</evidence>
<keyword evidence="4" id="KW-0687">Ribonucleoprotein</keyword>
<evidence type="ECO:0000313" key="6">
    <source>
        <dbReference type="Proteomes" id="UP000037386"/>
    </source>
</evidence>
<dbReference type="PATRIC" id="fig|479893.3.peg.400"/>
<dbReference type="HAMAP" id="MF_00360">
    <property type="entry name" value="Ribosomal_bS6"/>
    <property type="match status" value="1"/>
</dbReference>
<dbReference type="GO" id="GO:0005737">
    <property type="term" value="C:cytoplasm"/>
    <property type="evidence" value="ECO:0007669"/>
    <property type="project" value="UniProtKB-ARBA"/>
</dbReference>
<dbReference type="Pfam" id="PF01250">
    <property type="entry name" value="Ribosomal_S6"/>
    <property type="match status" value="1"/>
</dbReference>
<comment type="function">
    <text evidence="2 4">Binds together with bS18 to 16S ribosomal RNA.</text>
</comment>
<comment type="similarity">
    <text evidence="1 4">Belongs to the bacterial ribosomal protein bS6 family.</text>
</comment>
<dbReference type="PANTHER" id="PTHR21011:SF1">
    <property type="entry name" value="SMALL RIBOSOMAL SUBUNIT PROTEIN BS6M"/>
    <property type="match status" value="1"/>
</dbReference>
<dbReference type="CDD" id="cd00473">
    <property type="entry name" value="bS6"/>
    <property type="match status" value="1"/>
</dbReference>
<dbReference type="AlphaFoldDB" id="A0A0M1MZV3"/>
<dbReference type="Proteomes" id="UP000037386">
    <property type="component" value="Unassembled WGS sequence"/>
</dbReference>